<sequence>MIFGLILLLTVIMALLSGGKIENFKNMEIRWVWLAVVVILIKIITYTDLRHLMHLSDTLASRLYFISLFFLALFLVSNLRLRGMLLASLGLLGNFLAMAFNSWYMPIKGEYISLLATSQEIQTVHKKLPFLNAIPTGPDTKFYYLCDIFKLPDWFFFNQVFSIGDILITFGVALFIWTFLRKTGDTRTISSLYYR</sequence>
<accession>F6DNZ4</accession>
<dbReference type="HOGENOM" id="CLU_116594_0_0_9"/>
<dbReference type="KEGG" id="dru:Desru_2480"/>
<evidence type="ECO:0000313" key="3">
    <source>
        <dbReference type="Proteomes" id="UP000009234"/>
    </source>
</evidence>
<reference evidence="2 3" key="2">
    <citation type="journal article" date="2012" name="Stand. Genomic Sci.">
        <title>Complete genome sequence of the sulfate-reducing firmicute Desulfotomaculum ruminis type strain (DL(T)).</title>
        <authorList>
            <person name="Spring S."/>
            <person name="Visser M."/>
            <person name="Lu M."/>
            <person name="Copeland A."/>
            <person name="Lapidus A."/>
            <person name="Lucas S."/>
            <person name="Cheng J.F."/>
            <person name="Han C."/>
            <person name="Tapia R."/>
            <person name="Goodwin L.A."/>
            <person name="Pitluck S."/>
            <person name="Ivanova N."/>
            <person name="Land M."/>
            <person name="Hauser L."/>
            <person name="Larimer F."/>
            <person name="Rohde M."/>
            <person name="Goker M."/>
            <person name="Detter J.C."/>
            <person name="Kyrpides N.C."/>
            <person name="Woyke T."/>
            <person name="Schaap P.J."/>
            <person name="Plugge C.M."/>
            <person name="Muyzer G."/>
            <person name="Kuever J."/>
            <person name="Pereira I.A."/>
            <person name="Parshina S.N."/>
            <person name="Bernier-Latmani R."/>
            <person name="Stams A.J."/>
            <person name="Klenk H.P."/>
        </authorList>
    </citation>
    <scope>NUCLEOTIDE SEQUENCE [LARGE SCALE GENOMIC DNA]</scope>
    <source>
        <strain evidence="3">ATCC 23193 / DSM 2154 / NCIB 8452 / DL</strain>
    </source>
</reference>
<name>F6DNZ4_DESRL</name>
<dbReference type="InterPro" id="IPR035168">
    <property type="entry name" value="DUF5317"/>
</dbReference>
<protein>
    <submittedName>
        <fullName evidence="2">Uncharacterized protein</fullName>
    </submittedName>
</protein>
<dbReference type="RefSeq" id="WP_013842469.1">
    <property type="nucleotide sequence ID" value="NC_015589.1"/>
</dbReference>
<organism evidence="2 3">
    <name type="scientific">Desulforamulus ruminis (strain ATCC 23193 / DSM 2154 / NCIMB 8452 / DL)</name>
    <name type="common">Desulfotomaculum ruminis</name>
    <dbReference type="NCBI Taxonomy" id="696281"/>
    <lineage>
        <taxon>Bacteria</taxon>
        <taxon>Bacillati</taxon>
        <taxon>Bacillota</taxon>
        <taxon>Clostridia</taxon>
        <taxon>Eubacteriales</taxon>
        <taxon>Peptococcaceae</taxon>
        <taxon>Desulforamulus</taxon>
    </lineage>
</organism>
<evidence type="ECO:0000313" key="2">
    <source>
        <dbReference type="EMBL" id="AEG60713.1"/>
    </source>
</evidence>
<dbReference type="Proteomes" id="UP000009234">
    <property type="component" value="Chromosome"/>
</dbReference>
<keyword evidence="3" id="KW-1185">Reference proteome</keyword>
<dbReference type="Pfam" id="PF17248">
    <property type="entry name" value="DUF5317"/>
    <property type="match status" value="1"/>
</dbReference>
<evidence type="ECO:0000256" key="1">
    <source>
        <dbReference type="SAM" id="Phobius"/>
    </source>
</evidence>
<feature type="transmembrane region" description="Helical" evidence="1">
    <location>
        <begin position="160"/>
        <end position="180"/>
    </location>
</feature>
<reference evidence="3" key="1">
    <citation type="submission" date="2011-05" db="EMBL/GenBank/DDBJ databases">
        <title>Complete sequence of Desulfotomaculum ruminis DSM 2154.</title>
        <authorList>
            <person name="Lucas S."/>
            <person name="Copeland A."/>
            <person name="Lapidus A."/>
            <person name="Cheng J.-F."/>
            <person name="Goodwin L."/>
            <person name="Pitluck S."/>
            <person name="Lu M."/>
            <person name="Detter J.C."/>
            <person name="Han C."/>
            <person name="Tapia R."/>
            <person name="Land M."/>
            <person name="Hauser L."/>
            <person name="Kyrpides N."/>
            <person name="Ivanova N."/>
            <person name="Mikhailova N."/>
            <person name="Pagani I."/>
            <person name="Stams A.J.M."/>
            <person name="Plugge C.M."/>
            <person name="Muyzer G."/>
            <person name="Kuever J."/>
            <person name="Parshina S.N."/>
            <person name="Ivanova A.E."/>
            <person name="Nazina T.N."/>
            <person name="Brambilla E."/>
            <person name="Spring S."/>
            <person name="Klenk H.-P."/>
            <person name="Woyke T."/>
        </authorList>
    </citation>
    <scope>NUCLEOTIDE SEQUENCE [LARGE SCALE GENOMIC DNA]</scope>
    <source>
        <strain evidence="3">ATCC 23193 / DSM 2154 / NCIB 8452 / DL</strain>
    </source>
</reference>
<feature type="transmembrane region" description="Helical" evidence="1">
    <location>
        <begin position="59"/>
        <end position="77"/>
    </location>
</feature>
<keyword evidence="1" id="KW-0472">Membrane</keyword>
<dbReference type="EMBL" id="CP002780">
    <property type="protein sequence ID" value="AEG60713.1"/>
    <property type="molecule type" value="Genomic_DNA"/>
</dbReference>
<keyword evidence="1" id="KW-0812">Transmembrane</keyword>
<dbReference type="OrthoDB" id="37447at2"/>
<proteinExistence type="predicted"/>
<feature type="transmembrane region" description="Helical" evidence="1">
    <location>
        <begin position="29"/>
        <end position="47"/>
    </location>
</feature>
<keyword evidence="1" id="KW-1133">Transmembrane helix</keyword>
<feature type="transmembrane region" description="Helical" evidence="1">
    <location>
        <begin position="83"/>
        <end position="104"/>
    </location>
</feature>
<gene>
    <name evidence="2" type="ordered locus">Desru_2480</name>
</gene>
<dbReference type="AlphaFoldDB" id="F6DNZ4"/>
<dbReference type="STRING" id="696281.Desru_2480"/>